<reference evidence="2" key="1">
    <citation type="submission" date="2009-10" db="EMBL/GenBank/DDBJ databases">
        <title>Diversity of trophic interactions inside an arsenic-rich microbial ecosystem.</title>
        <authorList>
            <person name="Bertin P.N."/>
            <person name="Heinrich-Salmeron A."/>
            <person name="Pelletier E."/>
            <person name="Goulhen-Chollet F."/>
            <person name="Arsene-Ploetze F."/>
            <person name="Gallien S."/>
            <person name="Calteau A."/>
            <person name="Vallenet D."/>
            <person name="Casiot C."/>
            <person name="Chane-Woon-Ming B."/>
            <person name="Giloteaux L."/>
            <person name="Barakat M."/>
            <person name="Bonnefoy V."/>
            <person name="Bruneel O."/>
            <person name="Chandler M."/>
            <person name="Cleiss J."/>
            <person name="Duran R."/>
            <person name="Elbaz-Poulichet F."/>
            <person name="Fonknechten N."/>
            <person name="Lauga B."/>
            <person name="Mornico D."/>
            <person name="Ortet P."/>
            <person name="Schaeffer C."/>
            <person name="Siguier P."/>
            <person name="Alexander Thil Smith A."/>
            <person name="Van Dorsselaer A."/>
            <person name="Weissenbach J."/>
            <person name="Medigue C."/>
            <person name="Le Paslier D."/>
        </authorList>
    </citation>
    <scope>NUCLEOTIDE SEQUENCE</scope>
</reference>
<name>E6Q082_9ZZZZ</name>
<comment type="caution">
    <text evidence="2">The sequence shown here is derived from an EMBL/GenBank/DDBJ whole genome shotgun (WGS) entry which is preliminary data.</text>
</comment>
<sequence length="60" mass="6844">MFREGRECPLSVENKWLNGGGSGWLRQNAEVRFSGYFALVIMQNPLMLLLIPLMLMTKGE</sequence>
<dbReference type="AlphaFoldDB" id="E6Q082"/>
<evidence type="ECO:0000256" key="1">
    <source>
        <dbReference type="SAM" id="Phobius"/>
    </source>
</evidence>
<evidence type="ECO:0000313" key="2">
    <source>
        <dbReference type="EMBL" id="CBI00591.1"/>
    </source>
</evidence>
<accession>E6Q082</accession>
<organism evidence="2">
    <name type="scientific">mine drainage metagenome</name>
    <dbReference type="NCBI Taxonomy" id="410659"/>
    <lineage>
        <taxon>unclassified sequences</taxon>
        <taxon>metagenomes</taxon>
        <taxon>ecological metagenomes</taxon>
    </lineage>
</organism>
<dbReference type="EMBL" id="CABN01000149">
    <property type="protein sequence ID" value="CBI00591.1"/>
    <property type="molecule type" value="Genomic_DNA"/>
</dbReference>
<feature type="transmembrane region" description="Helical" evidence="1">
    <location>
        <begin position="33"/>
        <end position="55"/>
    </location>
</feature>
<proteinExistence type="predicted"/>
<gene>
    <name evidence="2" type="ORF">CARN3_0134</name>
</gene>
<keyword evidence="1" id="KW-1133">Transmembrane helix</keyword>
<keyword evidence="1" id="KW-0812">Transmembrane</keyword>
<keyword evidence="1" id="KW-0472">Membrane</keyword>
<protein>
    <submittedName>
        <fullName evidence="2">Uncharacterized protein</fullName>
    </submittedName>
</protein>